<dbReference type="Proteomes" id="UP001519287">
    <property type="component" value="Unassembled WGS sequence"/>
</dbReference>
<dbReference type="Pfam" id="PF00248">
    <property type="entry name" value="Aldo_ket_red"/>
    <property type="match status" value="1"/>
</dbReference>
<evidence type="ECO:0000259" key="4">
    <source>
        <dbReference type="Pfam" id="PF00248"/>
    </source>
</evidence>
<keyword evidence="6" id="KW-1185">Reference proteome</keyword>
<evidence type="ECO:0000256" key="1">
    <source>
        <dbReference type="ARBA" id="ARBA00007905"/>
    </source>
</evidence>
<keyword evidence="2" id="KW-0521">NADP</keyword>
<evidence type="ECO:0000313" key="5">
    <source>
        <dbReference type="EMBL" id="MBP1994312.1"/>
    </source>
</evidence>
<protein>
    <submittedName>
        <fullName evidence="5">Diketogulonate reductase-like aldo/keto reductase</fullName>
    </submittedName>
</protein>
<dbReference type="PROSITE" id="PS00798">
    <property type="entry name" value="ALDOKETO_REDUCTASE_1"/>
    <property type="match status" value="1"/>
</dbReference>
<evidence type="ECO:0000313" key="6">
    <source>
        <dbReference type="Proteomes" id="UP001519287"/>
    </source>
</evidence>
<keyword evidence="3" id="KW-0560">Oxidoreductase</keyword>
<comment type="similarity">
    <text evidence="1">Belongs to the aldo/keto reductase family.</text>
</comment>
<accession>A0ABS4J389</accession>
<evidence type="ECO:0000256" key="2">
    <source>
        <dbReference type="ARBA" id="ARBA00022857"/>
    </source>
</evidence>
<dbReference type="InterPro" id="IPR036812">
    <property type="entry name" value="NAD(P)_OxRdtase_dom_sf"/>
</dbReference>
<dbReference type="InterPro" id="IPR018170">
    <property type="entry name" value="Aldo/ket_reductase_CS"/>
</dbReference>
<reference evidence="5 6" key="1">
    <citation type="submission" date="2021-03" db="EMBL/GenBank/DDBJ databases">
        <title>Genomic Encyclopedia of Type Strains, Phase IV (KMG-IV): sequencing the most valuable type-strain genomes for metagenomic binning, comparative biology and taxonomic classification.</title>
        <authorList>
            <person name="Goeker M."/>
        </authorList>
    </citation>
    <scope>NUCLEOTIDE SEQUENCE [LARGE SCALE GENOMIC DNA]</scope>
    <source>
        <strain evidence="5 6">DSM 26048</strain>
    </source>
</reference>
<gene>
    <name evidence="5" type="ORF">J2Z66_005948</name>
</gene>
<dbReference type="PIRSF" id="PIRSF000097">
    <property type="entry name" value="AKR"/>
    <property type="match status" value="1"/>
</dbReference>
<proteinExistence type="inferred from homology"/>
<evidence type="ECO:0000256" key="3">
    <source>
        <dbReference type="ARBA" id="ARBA00023002"/>
    </source>
</evidence>
<feature type="domain" description="NADP-dependent oxidoreductase" evidence="4">
    <location>
        <begin position="16"/>
        <end position="261"/>
    </location>
</feature>
<dbReference type="InterPro" id="IPR023210">
    <property type="entry name" value="NADP_OxRdtase_dom"/>
</dbReference>
<dbReference type="CDD" id="cd19071">
    <property type="entry name" value="AKR_AKR1-5-like"/>
    <property type="match status" value="1"/>
</dbReference>
<dbReference type="PANTHER" id="PTHR43827:SF3">
    <property type="entry name" value="NADP-DEPENDENT OXIDOREDUCTASE DOMAIN-CONTAINING PROTEIN"/>
    <property type="match status" value="1"/>
</dbReference>
<name>A0ABS4J389_9BACL</name>
<dbReference type="InterPro" id="IPR020471">
    <property type="entry name" value="AKR"/>
</dbReference>
<dbReference type="PANTHER" id="PTHR43827">
    <property type="entry name" value="2,5-DIKETO-D-GLUCONIC ACID REDUCTASE"/>
    <property type="match status" value="1"/>
</dbReference>
<dbReference type="RefSeq" id="WP_209976151.1">
    <property type="nucleotide sequence ID" value="NZ_JAGGLB010000024.1"/>
</dbReference>
<comment type="caution">
    <text evidence="5">The sequence shown here is derived from an EMBL/GenBank/DDBJ whole genome shotgun (WGS) entry which is preliminary data.</text>
</comment>
<dbReference type="SUPFAM" id="SSF51430">
    <property type="entry name" value="NAD(P)-linked oxidoreductase"/>
    <property type="match status" value="1"/>
</dbReference>
<sequence length="292" mass="33665">MNLSSEAVNGVEIPQLGFGVYNVKQGKNSNFEQIISEAIKAGYRHFDTARIYFNEEALGHAIGNSGVPREDFFLTSKVWTTDLGYEQTQRAFEKSCKKLNTTYLDMYLIHFAGPHYVDAWKALEKLYAEGKIRVIGVANFEIEHLEHLKKHAEIIPMINQIETHPEFQQQPLREYMSRNQILHEAWGPLGQGNRSLFENEELQSIARRHQKTVGQVILRWHLNRGTIVIPKSSNPQRIKENIDVFNFNLSEKDMERIAKLDKGKRYSVNPKGFQVNPIVVKLTNLFLKLRGS</sequence>
<dbReference type="Gene3D" id="3.20.20.100">
    <property type="entry name" value="NADP-dependent oxidoreductase domain"/>
    <property type="match status" value="1"/>
</dbReference>
<organism evidence="5 6">
    <name type="scientific">Paenibacillus eucommiae</name>
    <dbReference type="NCBI Taxonomy" id="1355755"/>
    <lineage>
        <taxon>Bacteria</taxon>
        <taxon>Bacillati</taxon>
        <taxon>Bacillota</taxon>
        <taxon>Bacilli</taxon>
        <taxon>Bacillales</taxon>
        <taxon>Paenibacillaceae</taxon>
        <taxon>Paenibacillus</taxon>
    </lineage>
</organism>
<dbReference type="PROSITE" id="PS00063">
    <property type="entry name" value="ALDOKETO_REDUCTASE_3"/>
    <property type="match status" value="1"/>
</dbReference>
<dbReference type="PRINTS" id="PR00069">
    <property type="entry name" value="ALDKETRDTASE"/>
</dbReference>
<dbReference type="EMBL" id="JAGGLB010000024">
    <property type="protein sequence ID" value="MBP1994312.1"/>
    <property type="molecule type" value="Genomic_DNA"/>
</dbReference>